<gene>
    <name evidence="2" type="ORF">MHYMCMPASI_00368</name>
</gene>
<feature type="transmembrane region" description="Helical" evidence="1">
    <location>
        <begin position="7"/>
        <end position="23"/>
    </location>
</feature>
<keyword evidence="1" id="KW-0812">Transmembrane</keyword>
<reference evidence="2" key="1">
    <citation type="submission" date="2021-06" db="EMBL/GenBank/DDBJ databases">
        <authorList>
            <person name="Nardi T."/>
            <person name="Nardi T."/>
        </authorList>
    </citation>
    <scope>NUCLEOTIDE SEQUENCE</scope>
</reference>
<proteinExistence type="predicted"/>
<accession>A0A8S4C3Q0</accession>
<evidence type="ECO:0000313" key="2">
    <source>
        <dbReference type="EMBL" id="CAG7590911.1"/>
    </source>
</evidence>
<keyword evidence="3" id="KW-1185">Reference proteome</keyword>
<keyword evidence="1" id="KW-0472">Membrane</keyword>
<comment type="caution">
    <text evidence="2">The sequence shown here is derived from an EMBL/GenBank/DDBJ whole genome shotgun (WGS) entry which is preliminary data.</text>
</comment>
<protein>
    <recommendedName>
        <fullName evidence="4">Rod shape-determining protein MreD</fullName>
    </recommendedName>
</protein>
<name>A0A8S4C3Q0_9ACAR</name>
<keyword evidence="1" id="KW-1133">Transmembrane helix</keyword>
<evidence type="ECO:0000313" key="3">
    <source>
        <dbReference type="Proteomes" id="UP000837675"/>
    </source>
</evidence>
<dbReference type="Proteomes" id="UP000837675">
    <property type="component" value="Unassembled WGS sequence"/>
</dbReference>
<feature type="transmembrane region" description="Helical" evidence="1">
    <location>
        <begin position="133"/>
        <end position="152"/>
    </location>
</feature>
<organism evidence="2 3">
    <name type="scientific">Hyalomma marginatum</name>
    <dbReference type="NCBI Taxonomy" id="34627"/>
    <lineage>
        <taxon>Eukaryota</taxon>
        <taxon>Metazoa</taxon>
        <taxon>Ecdysozoa</taxon>
        <taxon>Arthropoda</taxon>
        <taxon>Chelicerata</taxon>
        <taxon>Arachnida</taxon>
        <taxon>Acari</taxon>
        <taxon>Parasitiformes</taxon>
        <taxon>Ixodida</taxon>
        <taxon>Ixodoidea</taxon>
        <taxon>Ixodidae</taxon>
        <taxon>Hyalomminae</taxon>
        <taxon>Hyalomma</taxon>
    </lineage>
</organism>
<sequence>MVLSKNGALLVFLIIAINFIAHLKFLSMFSFLSSIPPALIWIIVTIKRSKVDLIAIILCGIIQDLFEGNYSMITALFYLSLIGVRSFKHNFLLTEGKLISMSYYAASFLLMLILRNLFLSVLQNQKLYLGQSIKISFIVVIIYCVGYIFFSYRNK</sequence>
<evidence type="ECO:0008006" key="4">
    <source>
        <dbReference type="Google" id="ProtNLM"/>
    </source>
</evidence>
<evidence type="ECO:0000256" key="1">
    <source>
        <dbReference type="SAM" id="Phobius"/>
    </source>
</evidence>
<feature type="transmembrane region" description="Helical" evidence="1">
    <location>
        <begin position="29"/>
        <end position="46"/>
    </location>
</feature>
<feature type="transmembrane region" description="Helical" evidence="1">
    <location>
        <begin position="101"/>
        <end position="121"/>
    </location>
</feature>
<dbReference type="EMBL" id="CAJVAF010000137">
    <property type="protein sequence ID" value="CAG7590911.1"/>
    <property type="molecule type" value="Genomic_DNA"/>
</dbReference>
<feature type="transmembrane region" description="Helical" evidence="1">
    <location>
        <begin position="53"/>
        <end position="81"/>
    </location>
</feature>
<dbReference type="AlphaFoldDB" id="A0A8S4C3Q0"/>